<dbReference type="InterPro" id="IPR052162">
    <property type="entry name" value="Sensor_kinase/Photoreceptor"/>
</dbReference>
<dbReference type="Pfam" id="PF02518">
    <property type="entry name" value="HATPase_c"/>
    <property type="match status" value="1"/>
</dbReference>
<dbReference type="NCBIfam" id="TIGR00229">
    <property type="entry name" value="sensory_box"/>
    <property type="match status" value="3"/>
</dbReference>
<dbReference type="Gene3D" id="3.30.565.10">
    <property type="entry name" value="Histidine kinase-like ATPase, C-terminal domain"/>
    <property type="match status" value="1"/>
</dbReference>
<feature type="domain" description="PAS" evidence="9">
    <location>
        <begin position="267"/>
        <end position="339"/>
    </location>
</feature>
<dbReference type="CDD" id="cd00130">
    <property type="entry name" value="PAS"/>
    <property type="match status" value="3"/>
</dbReference>
<evidence type="ECO:0000256" key="2">
    <source>
        <dbReference type="ARBA" id="ARBA00012438"/>
    </source>
</evidence>
<gene>
    <name evidence="11" type="ORF">CSW08_16330</name>
</gene>
<dbReference type="SUPFAM" id="SSF55874">
    <property type="entry name" value="ATPase domain of HSP90 chaperone/DNA topoisomerase II/histidine kinase"/>
    <property type="match status" value="1"/>
</dbReference>
<evidence type="ECO:0000256" key="3">
    <source>
        <dbReference type="ARBA" id="ARBA00022553"/>
    </source>
</evidence>
<dbReference type="InterPro" id="IPR000014">
    <property type="entry name" value="PAS"/>
</dbReference>
<evidence type="ECO:0000256" key="5">
    <source>
        <dbReference type="ARBA" id="ARBA00022777"/>
    </source>
</evidence>
<dbReference type="InterPro" id="IPR004358">
    <property type="entry name" value="Sig_transdc_His_kin-like_C"/>
</dbReference>
<dbReference type="PROSITE" id="PS50112">
    <property type="entry name" value="PAS"/>
    <property type="match status" value="3"/>
</dbReference>
<dbReference type="OrthoDB" id="5401121at2"/>
<feature type="modified residue" description="4-aspartylphosphate" evidence="6">
    <location>
        <position position="57"/>
    </location>
</feature>
<protein>
    <recommendedName>
        <fullName evidence="2">histidine kinase</fullName>
        <ecNumber evidence="2">2.7.13.3</ecNumber>
    </recommendedName>
</protein>
<evidence type="ECO:0000259" key="9">
    <source>
        <dbReference type="PROSITE" id="PS50112"/>
    </source>
</evidence>
<dbReference type="GO" id="GO:0000155">
    <property type="term" value="F:phosphorelay sensor kinase activity"/>
    <property type="evidence" value="ECO:0007669"/>
    <property type="project" value="InterPro"/>
</dbReference>
<dbReference type="SMART" id="SM00448">
    <property type="entry name" value="REC"/>
    <property type="match status" value="1"/>
</dbReference>
<comment type="catalytic activity">
    <reaction evidence="1">
        <text>ATP + protein L-histidine = ADP + protein N-phospho-L-histidine.</text>
        <dbReference type="EC" id="2.7.13.3"/>
    </reaction>
</comment>
<comment type="caution">
    <text evidence="11">The sequence shown here is derived from an EMBL/GenBank/DDBJ whole genome shotgun (WGS) entry which is preliminary data.</text>
</comment>
<evidence type="ECO:0000256" key="4">
    <source>
        <dbReference type="ARBA" id="ARBA00022679"/>
    </source>
</evidence>
<feature type="domain" description="PAS" evidence="9">
    <location>
        <begin position="140"/>
        <end position="211"/>
    </location>
</feature>
<keyword evidence="4" id="KW-0808">Transferase</keyword>
<dbReference type="InterPro" id="IPR003594">
    <property type="entry name" value="HATPase_dom"/>
</dbReference>
<dbReference type="InterPro" id="IPR035965">
    <property type="entry name" value="PAS-like_dom_sf"/>
</dbReference>
<dbReference type="InterPro" id="IPR011006">
    <property type="entry name" value="CheY-like_superfamily"/>
</dbReference>
<dbReference type="InterPro" id="IPR000700">
    <property type="entry name" value="PAS-assoc_C"/>
</dbReference>
<dbReference type="PROSITE" id="PS50110">
    <property type="entry name" value="RESPONSE_REGULATORY"/>
    <property type="match status" value="1"/>
</dbReference>
<dbReference type="InterPro" id="IPR036890">
    <property type="entry name" value="HATPase_C_sf"/>
</dbReference>
<name>A0A2N3HF26_9FLAO</name>
<dbReference type="Gene3D" id="1.10.287.130">
    <property type="match status" value="1"/>
</dbReference>
<feature type="domain" description="PAC" evidence="10">
    <location>
        <begin position="215"/>
        <end position="266"/>
    </location>
</feature>
<dbReference type="AlphaFoldDB" id="A0A2N3HF26"/>
<evidence type="ECO:0000259" key="10">
    <source>
        <dbReference type="PROSITE" id="PS50113"/>
    </source>
</evidence>
<proteinExistence type="predicted"/>
<dbReference type="SUPFAM" id="SSF55785">
    <property type="entry name" value="PYP-like sensor domain (PAS domain)"/>
    <property type="match status" value="4"/>
</dbReference>
<dbReference type="InterPro" id="IPR036097">
    <property type="entry name" value="HisK_dim/P_sf"/>
</dbReference>
<dbReference type="CDD" id="cd00156">
    <property type="entry name" value="REC"/>
    <property type="match status" value="1"/>
</dbReference>
<dbReference type="InterPro" id="IPR013655">
    <property type="entry name" value="PAS_fold_3"/>
</dbReference>
<dbReference type="InterPro" id="IPR013656">
    <property type="entry name" value="PAS_4"/>
</dbReference>
<evidence type="ECO:0000259" key="7">
    <source>
        <dbReference type="PROSITE" id="PS50109"/>
    </source>
</evidence>
<dbReference type="Proteomes" id="UP000233435">
    <property type="component" value="Unassembled WGS sequence"/>
</dbReference>
<dbReference type="PROSITE" id="PS50109">
    <property type="entry name" value="HIS_KIN"/>
    <property type="match status" value="1"/>
</dbReference>
<accession>A0A2N3HF26</accession>
<keyword evidence="5" id="KW-0418">Kinase</keyword>
<keyword evidence="12" id="KW-1185">Reference proteome</keyword>
<dbReference type="Gene3D" id="3.40.50.2300">
    <property type="match status" value="1"/>
</dbReference>
<dbReference type="Pfam" id="PF00512">
    <property type="entry name" value="HisKA"/>
    <property type="match status" value="1"/>
</dbReference>
<dbReference type="PANTHER" id="PTHR43304">
    <property type="entry name" value="PHYTOCHROME-LIKE PROTEIN CPH1"/>
    <property type="match status" value="1"/>
</dbReference>
<dbReference type="Pfam" id="PF08448">
    <property type="entry name" value="PAS_4"/>
    <property type="match status" value="1"/>
</dbReference>
<dbReference type="SUPFAM" id="SSF47384">
    <property type="entry name" value="Homodimeric domain of signal transducing histidine kinase"/>
    <property type="match status" value="1"/>
</dbReference>
<dbReference type="PANTHER" id="PTHR43304:SF1">
    <property type="entry name" value="PAC DOMAIN-CONTAINING PROTEIN"/>
    <property type="match status" value="1"/>
</dbReference>
<evidence type="ECO:0000256" key="6">
    <source>
        <dbReference type="PROSITE-ProRule" id="PRU00169"/>
    </source>
</evidence>
<evidence type="ECO:0000256" key="1">
    <source>
        <dbReference type="ARBA" id="ARBA00000085"/>
    </source>
</evidence>
<dbReference type="SMART" id="SM00387">
    <property type="entry name" value="HATPase_c"/>
    <property type="match status" value="1"/>
</dbReference>
<dbReference type="EC" id="2.7.13.3" evidence="2"/>
<dbReference type="InterPro" id="IPR003661">
    <property type="entry name" value="HisK_dim/P_dom"/>
</dbReference>
<feature type="domain" description="PAC" evidence="10">
    <location>
        <begin position="343"/>
        <end position="395"/>
    </location>
</feature>
<dbReference type="CDD" id="cd00082">
    <property type="entry name" value="HisKA"/>
    <property type="match status" value="1"/>
</dbReference>
<dbReference type="PRINTS" id="PR00344">
    <property type="entry name" value="BCTRLSENSOR"/>
</dbReference>
<reference evidence="11 12" key="1">
    <citation type="submission" date="2017-12" db="EMBL/GenBank/DDBJ databases">
        <title>Confluentibacter flavum sp. nov., isolated from the saline lake.</title>
        <authorList>
            <person name="Yu L."/>
        </authorList>
    </citation>
    <scope>NUCLEOTIDE SEQUENCE [LARGE SCALE GENOMIC DNA]</scope>
    <source>
        <strain evidence="11 12">3B</strain>
    </source>
</reference>
<dbReference type="InterPro" id="IPR001789">
    <property type="entry name" value="Sig_transdc_resp-reg_receiver"/>
</dbReference>
<organism evidence="11 12">
    <name type="scientific">Confluentibacter flavum</name>
    <dbReference type="NCBI Taxonomy" id="1909700"/>
    <lineage>
        <taxon>Bacteria</taxon>
        <taxon>Pseudomonadati</taxon>
        <taxon>Bacteroidota</taxon>
        <taxon>Flavobacteriia</taxon>
        <taxon>Flavobacteriales</taxon>
        <taxon>Flavobacteriaceae</taxon>
        <taxon>Confluentibacter</taxon>
    </lineage>
</organism>
<evidence type="ECO:0000313" key="11">
    <source>
        <dbReference type="EMBL" id="PKQ43575.1"/>
    </source>
</evidence>
<evidence type="ECO:0000313" key="12">
    <source>
        <dbReference type="Proteomes" id="UP000233435"/>
    </source>
</evidence>
<dbReference type="SUPFAM" id="SSF52172">
    <property type="entry name" value="CheY-like"/>
    <property type="match status" value="1"/>
</dbReference>
<dbReference type="RefSeq" id="WP_106660976.1">
    <property type="nucleotide sequence ID" value="NZ_PJEO01000056.1"/>
</dbReference>
<dbReference type="EMBL" id="PJEO01000056">
    <property type="protein sequence ID" value="PKQ43575.1"/>
    <property type="molecule type" value="Genomic_DNA"/>
</dbReference>
<dbReference type="Pfam" id="PF08447">
    <property type="entry name" value="PAS_3"/>
    <property type="match status" value="2"/>
</dbReference>
<dbReference type="SMART" id="SM00086">
    <property type="entry name" value="PAC"/>
    <property type="match status" value="3"/>
</dbReference>
<dbReference type="Pfam" id="PF00072">
    <property type="entry name" value="Response_reg"/>
    <property type="match status" value="1"/>
</dbReference>
<sequence length="885" mass="101350">MHNNLRILHLEDEPSDALLVSHALKQVGFKFDCLVVDSKEKFLEALDDFDPDLILADHSLPSFNSFEALELLGSRENKIPVILVTATMSDEFAVNAIKRGAKDYVLKDRLGRLPSAIKNVLETQQLEKEREGFLFQLQQNERKFRRLIENGADAVAILSPDGTPSYVTPSLKKVLGYSEKEALELNIYEIIHENQRECVQEKFLECVANPQTTFDGYSLRARHKNGSWRWLEVTLTSFIEDSAIEGIVADFRDVTDRKLADKALKESNIRYELVSKATSDAIYEWDVTSNVLVWGEAFHSMFGYSQEEFSSTIEAYLEKIHPDEKNQIIKSLNSGIEGKENRRIAEYRLKKADGKYASVIEKGTILRDENGKALRMVGAIQDVSEKEKLEELLDETYRFARIGSFEIVCEKNSLYWSPVTKEIHEVDMDYNPTLEEGILFYKEGKSRDAMSNAYSKALTENLPYDLELQVVTAKGNVHWVRKIGRPTFVDGKCVQINGSFQDITKIKNSELEALKASEEKEIILESIGDAFFMVDTDWKVTYWNRHSEKLLECTKEEILGKNLWDVYPDAIGTKFYTSYQKAVRERSIEDFVEYFERADKWFEVTAYPSKNGLSVYFKDVTERKQSDLQIIGLNKNLKAHTEELVEANKGLEQFSFIVSHNLRSPVANILGLVELIGDKDYQEEEKNSFLKALFDNVKRLDTVISDLNAILQVKVEMDAKKETVVLEHLVDTIKSSIQNLIDKEKVHVTTHFDIPAIDTVQSYLHSIFYNLITNSIKYRRQGVPPRIEIRSEIKEGTVIITFEDNGLGIDLIKKEEQVFGLYKRFHHHIEGKGMGLFLVKTQVELLGGKISVESEVNKGTKFTITFKEKTLNNISDYEKTTLHVG</sequence>
<dbReference type="InterPro" id="IPR005467">
    <property type="entry name" value="His_kinase_dom"/>
</dbReference>
<dbReference type="PROSITE" id="PS50113">
    <property type="entry name" value="PAC"/>
    <property type="match status" value="2"/>
</dbReference>
<feature type="domain" description="PAS" evidence="9">
    <location>
        <begin position="516"/>
        <end position="586"/>
    </location>
</feature>
<dbReference type="Gene3D" id="3.30.450.20">
    <property type="entry name" value="PAS domain"/>
    <property type="match status" value="4"/>
</dbReference>
<dbReference type="SMART" id="SM00091">
    <property type="entry name" value="PAS"/>
    <property type="match status" value="3"/>
</dbReference>
<evidence type="ECO:0000259" key="8">
    <source>
        <dbReference type="PROSITE" id="PS50110"/>
    </source>
</evidence>
<feature type="domain" description="Histidine kinase" evidence="7">
    <location>
        <begin position="657"/>
        <end position="870"/>
    </location>
</feature>
<keyword evidence="3 6" id="KW-0597">Phosphoprotein</keyword>
<feature type="domain" description="Response regulatory" evidence="8">
    <location>
        <begin position="6"/>
        <end position="122"/>
    </location>
</feature>
<dbReference type="InterPro" id="IPR001610">
    <property type="entry name" value="PAC"/>
</dbReference>